<dbReference type="InterPro" id="IPR051606">
    <property type="entry name" value="Polyketide_Oxido-like"/>
</dbReference>
<dbReference type="Pfam" id="PF13460">
    <property type="entry name" value="NAD_binding_10"/>
    <property type="match status" value="1"/>
</dbReference>
<dbReference type="PANTHER" id="PTHR43355">
    <property type="entry name" value="FLAVIN REDUCTASE (NADPH)"/>
    <property type="match status" value="1"/>
</dbReference>
<proteinExistence type="predicted"/>
<dbReference type="InterPro" id="IPR036291">
    <property type="entry name" value="NAD(P)-bd_dom_sf"/>
</dbReference>
<evidence type="ECO:0000313" key="3">
    <source>
        <dbReference type="Proteomes" id="UP000243657"/>
    </source>
</evidence>
<accession>A0A261F642</accession>
<feature type="domain" description="NAD(P)-binding" evidence="1">
    <location>
        <begin position="8"/>
        <end position="212"/>
    </location>
</feature>
<dbReference type="Gene3D" id="3.40.50.720">
    <property type="entry name" value="NAD(P)-binding Rossmann-like Domain"/>
    <property type="match status" value="1"/>
</dbReference>
<name>A0A261F642_9BIFI</name>
<gene>
    <name evidence="2" type="ORF">ALMA_0415</name>
</gene>
<sequence>MTNVLILGANGQIARIVAQRVLAEQPDVALTLYLRSAERVADLVALGGGAGDAVSAGAGAGTGAAGRVRIVDGDIHDAATLEEAMRGQDIVYISNVDHDADNALTELVISTMKKTGVSRVIASNVLGIYGEVPGEFGRWNESIITPVGMTRALRSDTLLDESGLDYTTLRLPWLNDRDEIDYTITHKGEDYVGVSGSRQSMADVIVKIIAEPSFLSRESVGVAAAYTQGSDRPVY</sequence>
<reference evidence="2 3" key="1">
    <citation type="journal article" date="2017" name="BMC Genomics">
        <title>Comparative genomic and phylogenomic analyses of the Bifidobacteriaceae family.</title>
        <authorList>
            <person name="Lugli G.A."/>
            <person name="Milani C."/>
            <person name="Turroni F."/>
            <person name="Duranti S."/>
            <person name="Mancabelli L."/>
            <person name="Mangifesta M."/>
            <person name="Ferrario C."/>
            <person name="Modesto M."/>
            <person name="Mattarelli P."/>
            <person name="Jiri K."/>
            <person name="van Sinderen D."/>
            <person name="Ventura M."/>
        </authorList>
    </citation>
    <scope>NUCLEOTIDE SEQUENCE [LARGE SCALE GENOMIC DNA]</scope>
    <source>
        <strain evidence="2 3">DSM 24762</strain>
    </source>
</reference>
<dbReference type="PANTHER" id="PTHR43355:SF2">
    <property type="entry name" value="FLAVIN REDUCTASE (NADPH)"/>
    <property type="match status" value="1"/>
</dbReference>
<dbReference type="Proteomes" id="UP000243657">
    <property type="component" value="Unassembled WGS sequence"/>
</dbReference>
<dbReference type="AlphaFoldDB" id="A0A261F642"/>
<dbReference type="InterPro" id="IPR016040">
    <property type="entry name" value="NAD(P)-bd_dom"/>
</dbReference>
<dbReference type="SUPFAM" id="SSF51735">
    <property type="entry name" value="NAD(P)-binding Rossmann-fold domains"/>
    <property type="match status" value="1"/>
</dbReference>
<evidence type="ECO:0000259" key="1">
    <source>
        <dbReference type="Pfam" id="PF13460"/>
    </source>
</evidence>
<dbReference type="GO" id="GO:0042602">
    <property type="term" value="F:riboflavin reductase (NADPH) activity"/>
    <property type="evidence" value="ECO:0007669"/>
    <property type="project" value="TreeGrafter"/>
</dbReference>
<dbReference type="GO" id="GO:0004074">
    <property type="term" value="F:biliverdin reductase [NAD(P)H] activity"/>
    <property type="evidence" value="ECO:0007669"/>
    <property type="project" value="TreeGrafter"/>
</dbReference>
<dbReference type="RefSeq" id="WP_094726194.1">
    <property type="nucleotide sequence ID" value="NZ_JBHLWS010000009.1"/>
</dbReference>
<organism evidence="2 3">
    <name type="scientific">Alloscardovia macacae</name>
    <dbReference type="NCBI Taxonomy" id="1160091"/>
    <lineage>
        <taxon>Bacteria</taxon>
        <taxon>Bacillati</taxon>
        <taxon>Actinomycetota</taxon>
        <taxon>Actinomycetes</taxon>
        <taxon>Bifidobacteriales</taxon>
        <taxon>Bifidobacteriaceae</taxon>
        <taxon>Alloscardovia</taxon>
    </lineage>
</organism>
<evidence type="ECO:0000313" key="2">
    <source>
        <dbReference type="EMBL" id="OZG54607.1"/>
    </source>
</evidence>
<comment type="caution">
    <text evidence="2">The sequence shown here is derived from an EMBL/GenBank/DDBJ whole genome shotgun (WGS) entry which is preliminary data.</text>
</comment>
<dbReference type="EMBL" id="MWWT01000002">
    <property type="protein sequence ID" value="OZG54607.1"/>
    <property type="molecule type" value="Genomic_DNA"/>
</dbReference>
<protein>
    <submittedName>
        <fullName evidence="2">Oxidoreductase</fullName>
    </submittedName>
</protein>
<keyword evidence="3" id="KW-1185">Reference proteome</keyword>